<dbReference type="EMBL" id="JZDQ02000048">
    <property type="protein sequence ID" value="OIJ24036.1"/>
    <property type="molecule type" value="Genomic_DNA"/>
</dbReference>
<gene>
    <name evidence="4" type="ORF">UG56_025025</name>
</gene>
<sequence>MHLPRPIRTITASTVLVLGSTLAGCAADQSSGAPQAAADTAGFPLTLTNCGREITLEAPPERAVSLNQGSTEILLSLGLADRMAGTAVWTDPVLDSLAEDNERIPRLADNWPSYERVLEAEPDFVTASFISTLGEGGVTTPEDLEKLGVGSYLSPAECVKDNEGDDDGTRLDPLEIETIYQEITELARIFGVPERGEELVSDLSARLEAAERKAPAREVSAMYWFANSESPYLAGCCGGPGIIGRALGIENVFDDTTDEWPQINWETVAERNPDVIVLGDLTRKSQTAETARAKIDYLKSNPVTAQMDAVRNDRFVTLSGAELNPSIRTVYAVENVADQLADLGL</sequence>
<accession>A0A1J4MXH4</accession>
<dbReference type="PANTHER" id="PTHR30535:SF7">
    <property type="entry name" value="IRON(III) DICITRATE-BINDING PROTEIN"/>
    <property type="match status" value="1"/>
</dbReference>
<dbReference type="AlphaFoldDB" id="A0A1J4MXH4"/>
<dbReference type="PROSITE" id="PS50983">
    <property type="entry name" value="FE_B12_PBP"/>
    <property type="match status" value="1"/>
</dbReference>
<feature type="signal peptide" evidence="2">
    <location>
        <begin position="1"/>
        <end position="26"/>
    </location>
</feature>
<keyword evidence="5" id="KW-1185">Reference proteome</keyword>
<feature type="chain" id="PRO_5038727255" evidence="2">
    <location>
        <begin position="27"/>
        <end position="345"/>
    </location>
</feature>
<comment type="caution">
    <text evidence="4">The sequence shown here is derived from an EMBL/GenBank/DDBJ whole genome shotgun (WGS) entry which is preliminary data.</text>
</comment>
<dbReference type="Gene3D" id="3.40.50.1980">
    <property type="entry name" value="Nitrogenase molybdenum iron protein domain"/>
    <property type="match status" value="2"/>
</dbReference>
<evidence type="ECO:0000259" key="3">
    <source>
        <dbReference type="PROSITE" id="PS50983"/>
    </source>
</evidence>
<dbReference type="Proteomes" id="UP000033772">
    <property type="component" value="Unassembled WGS sequence"/>
</dbReference>
<dbReference type="InterPro" id="IPR002491">
    <property type="entry name" value="ABC_transptr_periplasmic_BD"/>
</dbReference>
<name>A0A1J4MXH4_9ACTN</name>
<dbReference type="InterPro" id="IPR050902">
    <property type="entry name" value="ABC_Transporter_SBP"/>
</dbReference>
<dbReference type="SUPFAM" id="SSF53807">
    <property type="entry name" value="Helical backbone' metal receptor"/>
    <property type="match status" value="1"/>
</dbReference>
<protein>
    <submittedName>
        <fullName evidence="4">ABC transporter substrate-binding protein</fullName>
    </submittedName>
</protein>
<dbReference type="PROSITE" id="PS51257">
    <property type="entry name" value="PROKAR_LIPOPROTEIN"/>
    <property type="match status" value="1"/>
</dbReference>
<dbReference type="PANTHER" id="PTHR30535">
    <property type="entry name" value="VITAMIN B12-BINDING PROTEIN"/>
    <property type="match status" value="1"/>
</dbReference>
<keyword evidence="2" id="KW-0732">Signal</keyword>
<evidence type="ECO:0000256" key="2">
    <source>
        <dbReference type="SAM" id="SignalP"/>
    </source>
</evidence>
<dbReference type="Pfam" id="PF01497">
    <property type="entry name" value="Peripla_BP_2"/>
    <property type="match status" value="1"/>
</dbReference>
<reference evidence="4" key="1">
    <citation type="submission" date="2016-10" db="EMBL/GenBank/DDBJ databases">
        <title>Draft Genome Sequence of Nocardioides luteus Strain BAFB, an Alkane-Degrading Bacterium Isolated from JP-7 Polluted Soil.</title>
        <authorList>
            <person name="Brown L."/>
            <person name="Ruiz O.N."/>
            <person name="Gunasekera T."/>
        </authorList>
    </citation>
    <scope>NUCLEOTIDE SEQUENCE [LARGE SCALE GENOMIC DNA]</scope>
    <source>
        <strain evidence="4">BAFB</strain>
    </source>
</reference>
<evidence type="ECO:0000256" key="1">
    <source>
        <dbReference type="ARBA" id="ARBA00008814"/>
    </source>
</evidence>
<comment type="similarity">
    <text evidence="1">Belongs to the bacterial solute-binding protein 8 family.</text>
</comment>
<proteinExistence type="inferred from homology"/>
<dbReference type="RefSeq" id="WP_052694065.1">
    <property type="nucleotide sequence ID" value="NZ_JZDQ02000048.1"/>
</dbReference>
<feature type="domain" description="Fe/B12 periplasmic-binding" evidence="3">
    <location>
        <begin position="62"/>
        <end position="345"/>
    </location>
</feature>
<dbReference type="OrthoDB" id="9797850at2"/>
<organism evidence="4 5">
    <name type="scientific">Nocardioides luteus</name>
    <dbReference type="NCBI Taxonomy" id="1844"/>
    <lineage>
        <taxon>Bacteria</taxon>
        <taxon>Bacillati</taxon>
        <taxon>Actinomycetota</taxon>
        <taxon>Actinomycetes</taxon>
        <taxon>Propionibacteriales</taxon>
        <taxon>Nocardioidaceae</taxon>
        <taxon>Nocardioides</taxon>
    </lineage>
</organism>
<evidence type="ECO:0000313" key="4">
    <source>
        <dbReference type="EMBL" id="OIJ24036.1"/>
    </source>
</evidence>
<evidence type="ECO:0000313" key="5">
    <source>
        <dbReference type="Proteomes" id="UP000033772"/>
    </source>
</evidence>
<dbReference type="STRING" id="1844.UG56_025025"/>